<dbReference type="RefSeq" id="XP_014149292.1">
    <property type="nucleotide sequence ID" value="XM_014293817.1"/>
</dbReference>
<dbReference type="PIRSF" id="PIRSF037755">
    <property type="entry name" value="Mettl2_prd"/>
    <property type="match status" value="1"/>
</dbReference>
<proteinExistence type="inferred from homology"/>
<evidence type="ECO:0000256" key="3">
    <source>
        <dbReference type="ARBA" id="ARBA00022679"/>
    </source>
</evidence>
<evidence type="ECO:0000259" key="4">
    <source>
        <dbReference type="Pfam" id="PF08242"/>
    </source>
</evidence>
<dbReference type="GO" id="GO:0032259">
    <property type="term" value="P:methylation"/>
    <property type="evidence" value="ECO:0007669"/>
    <property type="project" value="UniProtKB-KW"/>
</dbReference>
<dbReference type="Gene3D" id="3.40.50.150">
    <property type="entry name" value="Vaccinia Virus protein VP39"/>
    <property type="match status" value="1"/>
</dbReference>
<keyword evidence="2" id="KW-0489">Methyltransferase</keyword>
<dbReference type="STRING" id="667725.A0A0L0FF56"/>
<evidence type="ECO:0000313" key="6">
    <source>
        <dbReference type="Proteomes" id="UP000054560"/>
    </source>
</evidence>
<organism evidence="5 6">
    <name type="scientific">Sphaeroforma arctica JP610</name>
    <dbReference type="NCBI Taxonomy" id="667725"/>
    <lineage>
        <taxon>Eukaryota</taxon>
        <taxon>Ichthyosporea</taxon>
        <taxon>Ichthyophonida</taxon>
        <taxon>Sphaeroforma</taxon>
    </lineage>
</organism>
<dbReference type="OrthoDB" id="417697at2759"/>
<dbReference type="InterPro" id="IPR013217">
    <property type="entry name" value="Methyltransf_12"/>
</dbReference>
<gene>
    <name evidence="5" type="ORF">SARC_12084</name>
</gene>
<dbReference type="GO" id="GO:0052735">
    <property type="term" value="F:tRNA (cytidine-3-)-methyltransferase activity"/>
    <property type="evidence" value="ECO:0007669"/>
    <property type="project" value="TreeGrafter"/>
</dbReference>
<reference evidence="5 6" key="1">
    <citation type="submission" date="2011-02" db="EMBL/GenBank/DDBJ databases">
        <title>The Genome Sequence of Sphaeroforma arctica JP610.</title>
        <authorList>
            <consortium name="The Broad Institute Genome Sequencing Platform"/>
            <person name="Russ C."/>
            <person name="Cuomo C."/>
            <person name="Young S.K."/>
            <person name="Zeng Q."/>
            <person name="Gargeya S."/>
            <person name="Alvarado L."/>
            <person name="Berlin A."/>
            <person name="Chapman S.B."/>
            <person name="Chen Z."/>
            <person name="Freedman E."/>
            <person name="Gellesch M."/>
            <person name="Goldberg J."/>
            <person name="Griggs A."/>
            <person name="Gujja S."/>
            <person name="Heilman E."/>
            <person name="Heiman D."/>
            <person name="Howarth C."/>
            <person name="Mehta T."/>
            <person name="Neiman D."/>
            <person name="Pearson M."/>
            <person name="Roberts A."/>
            <person name="Saif S."/>
            <person name="Shea T."/>
            <person name="Shenoy N."/>
            <person name="Sisk P."/>
            <person name="Stolte C."/>
            <person name="Sykes S."/>
            <person name="White J."/>
            <person name="Yandava C."/>
            <person name="Burger G."/>
            <person name="Gray M.W."/>
            <person name="Holland P.W.H."/>
            <person name="King N."/>
            <person name="Lang F.B.F."/>
            <person name="Roger A.J."/>
            <person name="Ruiz-Trillo I."/>
            <person name="Haas B."/>
            <person name="Nusbaum C."/>
            <person name="Birren B."/>
        </authorList>
    </citation>
    <scope>NUCLEOTIDE SEQUENCE [LARGE SCALE GENOMIC DNA]</scope>
    <source>
        <strain evidence="5 6">JP610</strain>
    </source>
</reference>
<dbReference type="PANTHER" id="PTHR22809">
    <property type="entry name" value="METHYLTRANSFERASE-RELATED"/>
    <property type="match status" value="1"/>
</dbReference>
<evidence type="ECO:0000313" key="5">
    <source>
        <dbReference type="EMBL" id="KNC75390.1"/>
    </source>
</evidence>
<keyword evidence="3" id="KW-0808">Transferase</keyword>
<dbReference type="GeneID" id="25912588"/>
<dbReference type="InterPro" id="IPR026113">
    <property type="entry name" value="METTL2/6/8-like"/>
</dbReference>
<accession>A0A0L0FF56</accession>
<evidence type="ECO:0000256" key="1">
    <source>
        <dbReference type="ARBA" id="ARBA00009725"/>
    </source>
</evidence>
<evidence type="ECO:0000256" key="2">
    <source>
        <dbReference type="ARBA" id="ARBA00022603"/>
    </source>
</evidence>
<sequence>MCVSLSFLCLDKPIELTILCIQTYEREAGKNWDEFYGRHNNKFFKDRQWLYTEFPELFQISQERVEKKDALRVLEMGCGVGNTVFPLLQTNPHCYVYACDISQTAVGILREHERYNQKRCTGFVCDISNPEHDIPIEEGSLDVITMIFVLSAVQPAKFHIALDRAARLLKPGSGLLLFRDYGEYDMSQLRFKRGKFAGEYMCPSCF</sequence>
<dbReference type="Proteomes" id="UP000054560">
    <property type="component" value="Unassembled WGS sequence"/>
</dbReference>
<dbReference type="EMBL" id="KQ243654">
    <property type="protein sequence ID" value="KNC75390.1"/>
    <property type="molecule type" value="Genomic_DNA"/>
</dbReference>
<dbReference type="SUPFAM" id="SSF53335">
    <property type="entry name" value="S-adenosyl-L-methionine-dependent methyltransferases"/>
    <property type="match status" value="1"/>
</dbReference>
<dbReference type="InterPro" id="IPR029063">
    <property type="entry name" value="SAM-dependent_MTases_sf"/>
</dbReference>
<keyword evidence="6" id="KW-1185">Reference proteome</keyword>
<dbReference type="Pfam" id="PF08242">
    <property type="entry name" value="Methyltransf_12"/>
    <property type="match status" value="1"/>
</dbReference>
<comment type="similarity">
    <text evidence="1">Belongs to the methyltransferase superfamily. METL family.</text>
</comment>
<protein>
    <recommendedName>
        <fullName evidence="4">Methyltransferase type 12 domain-containing protein</fullName>
    </recommendedName>
</protein>
<dbReference type="eggNOG" id="KOG2361">
    <property type="taxonomic scope" value="Eukaryota"/>
</dbReference>
<dbReference type="PANTHER" id="PTHR22809:SF11">
    <property type="entry name" value="TRNA N(3)-METHYLCYTIDINE METHYLTRANSFERASE METTL2"/>
    <property type="match status" value="1"/>
</dbReference>
<name>A0A0L0FF56_9EUKA</name>
<dbReference type="CDD" id="cd02440">
    <property type="entry name" value="AdoMet_MTases"/>
    <property type="match status" value="1"/>
</dbReference>
<feature type="domain" description="Methyltransferase type 12" evidence="4">
    <location>
        <begin position="74"/>
        <end position="173"/>
    </location>
</feature>
<dbReference type="AlphaFoldDB" id="A0A0L0FF56"/>